<dbReference type="STRING" id="323259.Mhun_0709"/>
<proteinExistence type="predicted"/>
<dbReference type="GeneID" id="3922476"/>
<dbReference type="EnsemblBacteria" id="ABD40462">
    <property type="protein sequence ID" value="ABD40462"/>
    <property type="gene ID" value="Mhun_0709"/>
</dbReference>
<protein>
    <submittedName>
        <fullName evidence="1">Uncharacterized protein</fullName>
    </submittedName>
</protein>
<dbReference type="InParanoid" id="Q2FL54"/>
<keyword evidence="2" id="KW-1185">Reference proteome</keyword>
<dbReference type="AlphaFoldDB" id="Q2FL54"/>
<evidence type="ECO:0000313" key="1">
    <source>
        <dbReference type="EMBL" id="ABD40462.1"/>
    </source>
</evidence>
<accession>Q2FL54</accession>
<organism evidence="1 2">
    <name type="scientific">Methanospirillum hungatei JF-1 (strain ATCC 27890 / DSM 864 / NBRC 100397 / JF-1)</name>
    <dbReference type="NCBI Taxonomy" id="323259"/>
    <lineage>
        <taxon>Archaea</taxon>
        <taxon>Methanobacteriati</taxon>
        <taxon>Methanobacteriota</taxon>
        <taxon>Stenosarchaea group</taxon>
        <taxon>Methanomicrobia</taxon>
        <taxon>Methanomicrobiales</taxon>
        <taxon>Methanospirillaceae</taxon>
        <taxon>Methanospirillum</taxon>
    </lineage>
</organism>
<dbReference type="Proteomes" id="UP000001941">
    <property type="component" value="Chromosome"/>
</dbReference>
<gene>
    <name evidence="1" type="ordered locus">Mhun_0709</name>
</gene>
<evidence type="ECO:0000313" key="2">
    <source>
        <dbReference type="Proteomes" id="UP000001941"/>
    </source>
</evidence>
<reference evidence="2" key="1">
    <citation type="journal article" date="2016" name="Stand. Genomic Sci.">
        <title>Complete genome sequence of Methanospirillum hungatei type strain JF1.</title>
        <authorList>
            <person name="Gunsalus R.P."/>
            <person name="Cook L.E."/>
            <person name="Crable B."/>
            <person name="Rohlin L."/>
            <person name="McDonald E."/>
            <person name="Mouttaki H."/>
            <person name="Sieber J.R."/>
            <person name="Poweleit N."/>
            <person name="Zhou H."/>
            <person name="Lapidus A.L."/>
            <person name="Daligault H.E."/>
            <person name="Land M."/>
            <person name="Gilna P."/>
            <person name="Ivanova N."/>
            <person name="Kyrpides N."/>
            <person name="Culley D.E."/>
            <person name="McInerney M.J."/>
        </authorList>
    </citation>
    <scope>NUCLEOTIDE SEQUENCE [LARGE SCALE GENOMIC DNA]</scope>
    <source>
        <strain evidence="2">ATCC 27890 / DSM 864 / NBRC 100397 / JF-1</strain>
    </source>
</reference>
<name>Q2FL54_METHJ</name>
<dbReference type="EMBL" id="CP000254">
    <property type="protein sequence ID" value="ABD40462.1"/>
    <property type="molecule type" value="Genomic_DNA"/>
</dbReference>
<dbReference type="OrthoDB" id="115415at2157"/>
<dbReference type="KEGG" id="mhu:Mhun_0709"/>
<dbReference type="RefSeq" id="WP_011447743.1">
    <property type="nucleotide sequence ID" value="NC_007796.1"/>
</dbReference>
<sequence>MSSETKTRRCAIWFAISDLKTHGYLIDRCCGKDRIFDLIAWNRDTILGLLVCTARTENIRSCHDEITKISALMQDRMVPGRSELWLYHPGGRSRYQILPGGAISIREAGL</sequence>
<dbReference type="eggNOG" id="arCOG09441">
    <property type="taxonomic scope" value="Archaea"/>
</dbReference>
<dbReference type="HOGENOM" id="CLU_2165275_0_0_2"/>